<organism evidence="1 2">
    <name type="scientific">Frigoriglobus tundricola</name>
    <dbReference type="NCBI Taxonomy" id="2774151"/>
    <lineage>
        <taxon>Bacteria</taxon>
        <taxon>Pseudomonadati</taxon>
        <taxon>Planctomycetota</taxon>
        <taxon>Planctomycetia</taxon>
        <taxon>Gemmatales</taxon>
        <taxon>Gemmataceae</taxon>
        <taxon>Frigoriglobus</taxon>
    </lineage>
</organism>
<sequence length="157" mass="17481">MLVRAFVDRPRIVLFGLAVIGALSVHPTWAQSVGADVWGVPGLHEEMRGTRDERDRLDAEDEEVRRRITVKDAIADELLANRITLAEAVERFTEMFPTRSKYLAAIRDAYPGATDQEKIAHHTVAYTTLHAAPAERAATAERLHAELVRTPSSVDAR</sequence>
<accession>A0A6M5YUB6</accession>
<name>A0A6M5YUB6_9BACT</name>
<dbReference type="AlphaFoldDB" id="A0A6M5YUB6"/>
<protein>
    <submittedName>
        <fullName evidence="1">Uncharacterized protein</fullName>
    </submittedName>
</protein>
<reference evidence="2" key="1">
    <citation type="submission" date="2020-05" db="EMBL/GenBank/DDBJ databases">
        <title>Frigoriglobus tundricola gen. nov., sp. nov., a psychrotolerant cellulolytic planctomycete of the family Gemmataceae with two divergent copies of 16S rRNA gene.</title>
        <authorList>
            <person name="Kulichevskaya I.S."/>
            <person name="Ivanova A.A."/>
            <person name="Naumoff D.G."/>
            <person name="Beletsky A.V."/>
            <person name="Rijpstra W.I.C."/>
            <person name="Sinninghe Damste J.S."/>
            <person name="Mardanov A.V."/>
            <person name="Ravin N.V."/>
            <person name="Dedysh S.N."/>
        </authorList>
    </citation>
    <scope>NUCLEOTIDE SEQUENCE [LARGE SCALE GENOMIC DNA]</scope>
    <source>
        <strain evidence="2">PL17</strain>
    </source>
</reference>
<keyword evidence="2" id="KW-1185">Reference proteome</keyword>
<dbReference type="RefSeq" id="WP_171472066.1">
    <property type="nucleotide sequence ID" value="NZ_CP053452.2"/>
</dbReference>
<gene>
    <name evidence="1" type="ORF">FTUN_4059</name>
</gene>
<dbReference type="EMBL" id="CP053452">
    <property type="protein sequence ID" value="QJW96502.1"/>
    <property type="molecule type" value="Genomic_DNA"/>
</dbReference>
<proteinExistence type="predicted"/>
<evidence type="ECO:0000313" key="1">
    <source>
        <dbReference type="EMBL" id="QJW96502.1"/>
    </source>
</evidence>
<dbReference type="Proteomes" id="UP000503447">
    <property type="component" value="Chromosome"/>
</dbReference>
<evidence type="ECO:0000313" key="2">
    <source>
        <dbReference type="Proteomes" id="UP000503447"/>
    </source>
</evidence>
<dbReference type="KEGG" id="ftj:FTUN_4059"/>